<evidence type="ECO:0000313" key="6">
    <source>
        <dbReference type="EMBL" id="MBO8468800.1"/>
    </source>
</evidence>
<evidence type="ECO:0000256" key="3">
    <source>
        <dbReference type="ARBA" id="ARBA00023002"/>
    </source>
</evidence>
<dbReference type="InterPro" id="IPR002328">
    <property type="entry name" value="ADH_Zn_CS"/>
</dbReference>
<sequence length="347" mass="37728">MKGTYFLGNGRFETREMKERELLPDEVLVKVEACGVCGTDVHIYHGDKGSAEVHPPVILGHEFSGTVVKTGKDVMNFPLGAHVTVDPNIYCGECRYCRTGRKQLCTHLEAFGVTRDGGFADYAYVPASQCFILNDDVSFLSGAMAEPLACCIHGIDRIEIRPGENVCIIGGGMIGQLMVQLAKLQGASKVILSEIAEKRRSIALETGADAVINPSAENPTEAIEHILGKDSLDAVIECVGNVNATKQAFEIAARGTRILLFSVPKAGSEYSLSLEDVYQKELTIMGSMINPDTHQRAVELINSHRLIIDRLITHIYPHEKLEDAIKMQMSQESIKVVVGSNGSNAAI</sequence>
<dbReference type="CDD" id="cd08234">
    <property type="entry name" value="threonine_DH_like"/>
    <property type="match status" value="1"/>
</dbReference>
<dbReference type="PROSITE" id="PS00059">
    <property type="entry name" value="ADH_ZINC"/>
    <property type="match status" value="1"/>
</dbReference>
<dbReference type="AlphaFoldDB" id="A0A9D9ND72"/>
<evidence type="ECO:0000256" key="4">
    <source>
        <dbReference type="RuleBase" id="RU361277"/>
    </source>
</evidence>
<dbReference type="InterPro" id="IPR020843">
    <property type="entry name" value="ER"/>
</dbReference>
<evidence type="ECO:0000256" key="1">
    <source>
        <dbReference type="ARBA" id="ARBA00022723"/>
    </source>
</evidence>
<dbReference type="GO" id="GO:0008270">
    <property type="term" value="F:zinc ion binding"/>
    <property type="evidence" value="ECO:0007669"/>
    <property type="project" value="InterPro"/>
</dbReference>
<comment type="similarity">
    <text evidence="4">Belongs to the zinc-containing alcohol dehydrogenase family.</text>
</comment>
<keyword evidence="3" id="KW-0560">Oxidoreductase</keyword>
<evidence type="ECO:0000259" key="5">
    <source>
        <dbReference type="SMART" id="SM00829"/>
    </source>
</evidence>
<dbReference type="InterPro" id="IPR036291">
    <property type="entry name" value="NAD(P)-bd_dom_sf"/>
</dbReference>
<dbReference type="PANTHER" id="PTHR43401:SF2">
    <property type="entry name" value="L-THREONINE 3-DEHYDROGENASE"/>
    <property type="match status" value="1"/>
</dbReference>
<dbReference type="SMART" id="SM00829">
    <property type="entry name" value="PKS_ER"/>
    <property type="match status" value="1"/>
</dbReference>
<evidence type="ECO:0000313" key="7">
    <source>
        <dbReference type="Proteomes" id="UP000810292"/>
    </source>
</evidence>
<dbReference type="InterPro" id="IPR013149">
    <property type="entry name" value="ADH-like_C"/>
</dbReference>
<dbReference type="InterPro" id="IPR050129">
    <property type="entry name" value="Zn_alcohol_dh"/>
</dbReference>
<dbReference type="Pfam" id="PF08240">
    <property type="entry name" value="ADH_N"/>
    <property type="match status" value="1"/>
</dbReference>
<dbReference type="Pfam" id="PF00107">
    <property type="entry name" value="ADH_zinc_N"/>
    <property type="match status" value="1"/>
</dbReference>
<proteinExistence type="inferred from homology"/>
<reference evidence="6" key="2">
    <citation type="journal article" date="2021" name="PeerJ">
        <title>Extensive microbial diversity within the chicken gut microbiome revealed by metagenomics and culture.</title>
        <authorList>
            <person name="Gilroy R."/>
            <person name="Ravi A."/>
            <person name="Getino M."/>
            <person name="Pursley I."/>
            <person name="Horton D.L."/>
            <person name="Alikhan N.F."/>
            <person name="Baker D."/>
            <person name="Gharbi K."/>
            <person name="Hall N."/>
            <person name="Watson M."/>
            <person name="Adriaenssens E.M."/>
            <person name="Foster-Nyarko E."/>
            <person name="Jarju S."/>
            <person name="Secka A."/>
            <person name="Antonio M."/>
            <person name="Oren A."/>
            <person name="Chaudhuri R.R."/>
            <person name="La Ragione R."/>
            <person name="Hildebrand F."/>
            <person name="Pallen M.J."/>
        </authorList>
    </citation>
    <scope>NUCLEOTIDE SEQUENCE</scope>
    <source>
        <strain evidence="6">14700</strain>
    </source>
</reference>
<evidence type="ECO:0000256" key="2">
    <source>
        <dbReference type="ARBA" id="ARBA00022833"/>
    </source>
</evidence>
<dbReference type="InterPro" id="IPR013154">
    <property type="entry name" value="ADH-like_N"/>
</dbReference>
<keyword evidence="1 4" id="KW-0479">Metal-binding</keyword>
<protein>
    <submittedName>
        <fullName evidence="6">Zinc-dependent alcohol dehydrogenase family protein</fullName>
    </submittedName>
</protein>
<dbReference type="Gene3D" id="3.40.50.720">
    <property type="entry name" value="NAD(P)-binding Rossmann-like Domain"/>
    <property type="match status" value="1"/>
</dbReference>
<dbReference type="PANTHER" id="PTHR43401">
    <property type="entry name" value="L-THREONINE 3-DEHYDROGENASE"/>
    <property type="match status" value="1"/>
</dbReference>
<name>A0A9D9ND72_9SPIO</name>
<dbReference type="InterPro" id="IPR011032">
    <property type="entry name" value="GroES-like_sf"/>
</dbReference>
<comment type="caution">
    <text evidence="6">The sequence shown here is derived from an EMBL/GenBank/DDBJ whole genome shotgun (WGS) entry which is preliminary data.</text>
</comment>
<dbReference type="Gene3D" id="3.90.180.10">
    <property type="entry name" value="Medium-chain alcohol dehydrogenases, catalytic domain"/>
    <property type="match status" value="1"/>
</dbReference>
<dbReference type="Proteomes" id="UP000810292">
    <property type="component" value="Unassembled WGS sequence"/>
</dbReference>
<dbReference type="EMBL" id="JADIMF010000053">
    <property type="protein sequence ID" value="MBO8468800.1"/>
    <property type="molecule type" value="Genomic_DNA"/>
</dbReference>
<feature type="domain" description="Enoyl reductase (ER)" evidence="5">
    <location>
        <begin position="3"/>
        <end position="338"/>
    </location>
</feature>
<comment type="cofactor">
    <cofactor evidence="4">
        <name>Zn(2+)</name>
        <dbReference type="ChEBI" id="CHEBI:29105"/>
    </cofactor>
</comment>
<reference evidence="6" key="1">
    <citation type="submission" date="2020-10" db="EMBL/GenBank/DDBJ databases">
        <authorList>
            <person name="Gilroy R."/>
        </authorList>
    </citation>
    <scope>NUCLEOTIDE SEQUENCE</scope>
    <source>
        <strain evidence="6">14700</strain>
    </source>
</reference>
<keyword evidence="2 4" id="KW-0862">Zinc</keyword>
<organism evidence="6 7">
    <name type="scientific">Candidatus Ornithospirochaeta stercoravium</name>
    <dbReference type="NCBI Taxonomy" id="2840897"/>
    <lineage>
        <taxon>Bacteria</taxon>
        <taxon>Pseudomonadati</taxon>
        <taxon>Spirochaetota</taxon>
        <taxon>Spirochaetia</taxon>
        <taxon>Spirochaetales</taxon>
        <taxon>Spirochaetaceae</taxon>
        <taxon>Spirochaetaceae incertae sedis</taxon>
        <taxon>Candidatus Ornithospirochaeta</taxon>
    </lineage>
</organism>
<gene>
    <name evidence="6" type="ORF">IAA72_03325</name>
</gene>
<accession>A0A9D9ND72</accession>
<dbReference type="SUPFAM" id="SSF50129">
    <property type="entry name" value="GroES-like"/>
    <property type="match status" value="1"/>
</dbReference>
<dbReference type="GO" id="GO:0016616">
    <property type="term" value="F:oxidoreductase activity, acting on the CH-OH group of donors, NAD or NADP as acceptor"/>
    <property type="evidence" value="ECO:0007669"/>
    <property type="project" value="UniProtKB-ARBA"/>
</dbReference>
<dbReference type="SUPFAM" id="SSF51735">
    <property type="entry name" value="NAD(P)-binding Rossmann-fold domains"/>
    <property type="match status" value="1"/>
</dbReference>